<evidence type="ECO:0000256" key="1">
    <source>
        <dbReference type="ARBA" id="ARBA00022741"/>
    </source>
</evidence>
<feature type="compositionally biased region" description="Low complexity" evidence="3">
    <location>
        <begin position="281"/>
        <end position="297"/>
    </location>
</feature>
<organism evidence="5 6">
    <name type="scientific">Actinoallomurus iriomotensis</name>
    <dbReference type="NCBI Taxonomy" id="478107"/>
    <lineage>
        <taxon>Bacteria</taxon>
        <taxon>Bacillati</taxon>
        <taxon>Actinomycetota</taxon>
        <taxon>Actinomycetes</taxon>
        <taxon>Streptosporangiales</taxon>
        <taxon>Thermomonosporaceae</taxon>
        <taxon>Actinoallomurus</taxon>
    </lineage>
</organism>
<sequence>MAEGVSAESPREQAGVEDSDVGGGSAMAAERAGAGEGGEGSPSRVWTSSHAEGIGGGHSPTAAPDSGNRAGQAGSPSSDDAAAVPEEARAESGSPVSGAVGVDRASDDSDPGDDTAEDASDAPPGAHIASSASDDASVAQPGVSEAAAAQAGAPAAQAGVSDAAAAQAGVPAVQPGVSDAAAVQPGVPEVQAEVSAAAQAGAAAAQAGASEAAAAQPSVPAAQAEVSDAAAARAGATAAQAGVSDAAAVQPGVPEVQAEVSAAAQAGAAAAQAGASEATAAQPSVPAQAGASEATAAQPSVPAQPGVSEAAAVQPGAAAAQAGADQGVPAASSGPFAGGAFHNQTIADPIAFQYLGDDATVVDAEGEDDTVDDRALGVTMMDSLEEHVNHATSLDALEQAKNATYLDWITGTRADAGSIPIVLPPTPVPPGPPRTRMIEQQDPQPPERPGTRIMSEADLFGSAPMPERPVEQIAPPPPPAPMPKVAERFGIRFLCGADDATELFDGLHRRGQQPGQRLALLIVGEPHTGQRRLTRLVARSLAGAGVGDGSVRTADGSELRGDHVTAVTAILRGAGPPLLFERLDRAVLDAADPARVVAAVTGARENKAALIATCDPASYARLPAELTRVFQVFRLPDLTNIQARMALLHVLADERRVTITAAGLDVVRGDLTRLTGHGDLVGARLVEAYLDRAVARHIDRAGAPRDRMVLVPVDFVGVAEEIEPALRPPRDVDGYLRGLEEMVGLDEVKRTVGGLVAEARMAAGRGVRGHGGPGRHLVFLGRPGTGKATVAGLIGGIYAALNLLDTGQLVVCGARDLAGGDTAAKVAASVDRAMGGVLFIEDAHLLAHLPAAVEHLSRLMAERRDRFMVICASPPGEMEDFLRANPGFRAEFGAIVEFGEPTERQLVQLFSRLAERDLYMLDEELRVELIDRFAGMRRYPEFAFADTVRRLFDQIVARQAARLAGSRVDPAAVARLTVGDLPEAQAGQLLHELHFDRRRPPHPRPPGGA</sequence>
<gene>
    <name evidence="5" type="ORF">Airi02_015360</name>
</gene>
<dbReference type="Proteomes" id="UP001165074">
    <property type="component" value="Unassembled WGS sequence"/>
</dbReference>
<evidence type="ECO:0000256" key="2">
    <source>
        <dbReference type="ARBA" id="ARBA00022840"/>
    </source>
</evidence>
<feature type="domain" description="AAA+ ATPase" evidence="4">
    <location>
        <begin position="773"/>
        <end position="902"/>
    </location>
</feature>
<dbReference type="AlphaFoldDB" id="A0A9W6S0M7"/>
<dbReference type="GO" id="GO:0005524">
    <property type="term" value="F:ATP binding"/>
    <property type="evidence" value="ECO:0007669"/>
    <property type="project" value="UniProtKB-KW"/>
</dbReference>
<dbReference type="SUPFAM" id="SSF52540">
    <property type="entry name" value="P-loop containing nucleoside triphosphate hydrolases"/>
    <property type="match status" value="2"/>
</dbReference>
<dbReference type="Pfam" id="PF17866">
    <property type="entry name" value="AAA_lid_6"/>
    <property type="match status" value="1"/>
</dbReference>
<dbReference type="GO" id="GO:0016887">
    <property type="term" value="F:ATP hydrolysis activity"/>
    <property type="evidence" value="ECO:0007669"/>
    <property type="project" value="TreeGrafter"/>
</dbReference>
<dbReference type="InterPro" id="IPR041627">
    <property type="entry name" value="AAA_lid_6"/>
</dbReference>
<reference evidence="5" key="1">
    <citation type="submission" date="2023-03" db="EMBL/GenBank/DDBJ databases">
        <title>Actinoallomurus iriomotensis NBRC 103684.</title>
        <authorList>
            <person name="Ichikawa N."/>
            <person name="Sato H."/>
            <person name="Tonouchi N."/>
        </authorList>
    </citation>
    <scope>NUCLEOTIDE SEQUENCE</scope>
    <source>
        <strain evidence="5">NBRC 103684</strain>
    </source>
</reference>
<evidence type="ECO:0000259" key="4">
    <source>
        <dbReference type="SMART" id="SM00382"/>
    </source>
</evidence>
<dbReference type="Gene3D" id="1.10.8.60">
    <property type="match status" value="1"/>
</dbReference>
<dbReference type="InterPro" id="IPR050773">
    <property type="entry name" value="CbxX/CfxQ_RuBisCO_ESX"/>
</dbReference>
<feature type="compositionally biased region" description="Acidic residues" evidence="3">
    <location>
        <begin position="108"/>
        <end position="120"/>
    </location>
</feature>
<comment type="caution">
    <text evidence="5">The sequence shown here is derived from an EMBL/GenBank/DDBJ whole genome shotgun (WGS) entry which is preliminary data.</text>
</comment>
<keyword evidence="1" id="KW-0547">Nucleotide-binding</keyword>
<evidence type="ECO:0000313" key="6">
    <source>
        <dbReference type="Proteomes" id="UP001165074"/>
    </source>
</evidence>
<dbReference type="PANTHER" id="PTHR43392">
    <property type="entry name" value="AAA-TYPE ATPASE FAMILY PROTEIN / ANKYRIN REPEAT FAMILY PROTEIN"/>
    <property type="match status" value="1"/>
</dbReference>
<dbReference type="InterPro" id="IPR000641">
    <property type="entry name" value="CbxX/CfxQ"/>
</dbReference>
<dbReference type="EMBL" id="BSTK01000002">
    <property type="protein sequence ID" value="GLY83607.1"/>
    <property type="molecule type" value="Genomic_DNA"/>
</dbReference>
<proteinExistence type="predicted"/>
<dbReference type="InterPro" id="IPR003593">
    <property type="entry name" value="AAA+_ATPase"/>
</dbReference>
<name>A0A9W6S0M7_9ACTN</name>
<keyword evidence="2" id="KW-0067">ATP-binding</keyword>
<feature type="region of interest" description="Disordered" evidence="3">
    <location>
        <begin position="281"/>
        <end position="309"/>
    </location>
</feature>
<dbReference type="PRINTS" id="PR00819">
    <property type="entry name" value="CBXCFQXSUPER"/>
</dbReference>
<feature type="compositionally biased region" description="Low complexity" evidence="3">
    <location>
        <begin position="129"/>
        <end position="151"/>
    </location>
</feature>
<evidence type="ECO:0000313" key="5">
    <source>
        <dbReference type="EMBL" id="GLY83607.1"/>
    </source>
</evidence>
<dbReference type="SMART" id="SM00382">
    <property type="entry name" value="AAA"/>
    <property type="match status" value="1"/>
</dbReference>
<dbReference type="PANTHER" id="PTHR43392:SF2">
    <property type="entry name" value="AAA-TYPE ATPASE FAMILY PROTEIN _ ANKYRIN REPEAT FAMILY PROTEIN"/>
    <property type="match status" value="1"/>
</dbReference>
<feature type="region of interest" description="Disordered" evidence="3">
    <location>
        <begin position="1"/>
        <end position="151"/>
    </location>
</feature>
<accession>A0A9W6S0M7</accession>
<dbReference type="Gene3D" id="3.40.50.300">
    <property type="entry name" value="P-loop containing nucleotide triphosphate hydrolases"/>
    <property type="match status" value="1"/>
</dbReference>
<evidence type="ECO:0000256" key="3">
    <source>
        <dbReference type="SAM" id="MobiDB-lite"/>
    </source>
</evidence>
<dbReference type="InterPro" id="IPR027417">
    <property type="entry name" value="P-loop_NTPase"/>
</dbReference>
<protein>
    <recommendedName>
        <fullName evidence="4">AAA+ ATPase domain-containing protein</fullName>
    </recommendedName>
</protein>
<keyword evidence="6" id="KW-1185">Reference proteome</keyword>